<feature type="domain" description="PurM-like C-terminal" evidence="17">
    <location>
        <begin position="178"/>
        <end position="344"/>
    </location>
</feature>
<dbReference type="InterPro" id="IPR036921">
    <property type="entry name" value="PurM-like_N_sf"/>
</dbReference>
<dbReference type="GO" id="GO:0004641">
    <property type="term" value="F:phosphoribosylformylglycinamidine cyclo-ligase activity"/>
    <property type="evidence" value="ECO:0007669"/>
    <property type="project" value="UniProtKB-UniRule"/>
</dbReference>
<evidence type="ECO:0000256" key="1">
    <source>
        <dbReference type="ARBA" id="ARBA00004496"/>
    </source>
</evidence>
<evidence type="ECO:0000256" key="9">
    <source>
        <dbReference type="ARBA" id="ARBA00022755"/>
    </source>
</evidence>
<dbReference type="GO" id="GO:0004637">
    <property type="term" value="F:phosphoribosylamine-glycine ligase activity"/>
    <property type="evidence" value="ECO:0007669"/>
    <property type="project" value="TreeGrafter"/>
</dbReference>
<dbReference type="RefSeq" id="WP_184252495.1">
    <property type="nucleotide sequence ID" value="NZ_JACHIO010000001.1"/>
</dbReference>
<dbReference type="GO" id="GO:0005524">
    <property type="term" value="F:ATP binding"/>
    <property type="evidence" value="ECO:0007669"/>
    <property type="project" value="UniProtKB-KW"/>
</dbReference>
<dbReference type="Pfam" id="PF00586">
    <property type="entry name" value="AIRS"/>
    <property type="match status" value="1"/>
</dbReference>
<dbReference type="SUPFAM" id="SSF55326">
    <property type="entry name" value="PurM N-terminal domain-like"/>
    <property type="match status" value="1"/>
</dbReference>
<dbReference type="InterPro" id="IPR010918">
    <property type="entry name" value="PurM-like_C_dom"/>
</dbReference>
<organism evidence="18 19">
    <name type="scientific">Granulicella mallensis</name>
    <dbReference type="NCBI Taxonomy" id="940614"/>
    <lineage>
        <taxon>Bacteria</taxon>
        <taxon>Pseudomonadati</taxon>
        <taxon>Acidobacteriota</taxon>
        <taxon>Terriglobia</taxon>
        <taxon>Terriglobales</taxon>
        <taxon>Acidobacteriaceae</taxon>
        <taxon>Granulicella</taxon>
    </lineage>
</organism>
<dbReference type="Gene3D" id="3.30.1330.10">
    <property type="entry name" value="PurM-like, N-terminal domain"/>
    <property type="match status" value="1"/>
</dbReference>
<comment type="caution">
    <text evidence="18">The sequence shown here is derived from an EMBL/GenBank/DDBJ whole genome shotgun (WGS) entry which is preliminary data.</text>
</comment>
<name>A0A7W7ZL77_9BACT</name>
<dbReference type="GO" id="GO:0006189">
    <property type="term" value="P:'de novo' IMP biosynthetic process"/>
    <property type="evidence" value="ECO:0007669"/>
    <property type="project" value="UniProtKB-UniRule"/>
</dbReference>
<comment type="catalytic activity">
    <reaction evidence="14 15">
        <text>2-formamido-N(1)-(5-O-phospho-beta-D-ribosyl)acetamidine + ATP = 5-amino-1-(5-phospho-beta-D-ribosyl)imidazole + ADP + phosphate + H(+)</text>
        <dbReference type="Rhea" id="RHEA:23032"/>
        <dbReference type="ChEBI" id="CHEBI:15378"/>
        <dbReference type="ChEBI" id="CHEBI:30616"/>
        <dbReference type="ChEBI" id="CHEBI:43474"/>
        <dbReference type="ChEBI" id="CHEBI:137981"/>
        <dbReference type="ChEBI" id="CHEBI:147287"/>
        <dbReference type="ChEBI" id="CHEBI:456216"/>
        <dbReference type="EC" id="6.3.3.1"/>
    </reaction>
</comment>
<proteinExistence type="inferred from homology"/>
<dbReference type="InterPro" id="IPR004733">
    <property type="entry name" value="PurM_cligase"/>
</dbReference>
<keyword evidence="7 15" id="KW-0436">Ligase</keyword>
<dbReference type="Gene3D" id="3.90.650.10">
    <property type="entry name" value="PurM-like C-terminal domain"/>
    <property type="match status" value="1"/>
</dbReference>
<evidence type="ECO:0000256" key="13">
    <source>
        <dbReference type="ARBA" id="ARBA00033093"/>
    </source>
</evidence>
<evidence type="ECO:0000256" key="15">
    <source>
        <dbReference type="HAMAP-Rule" id="MF_00741"/>
    </source>
</evidence>
<evidence type="ECO:0000256" key="3">
    <source>
        <dbReference type="ARBA" id="ARBA00010280"/>
    </source>
</evidence>
<dbReference type="SUPFAM" id="SSF56042">
    <property type="entry name" value="PurM C-terminal domain-like"/>
    <property type="match status" value="1"/>
</dbReference>
<protein>
    <recommendedName>
        <fullName evidence="5 15">Phosphoribosylformylglycinamidine cyclo-ligase</fullName>
        <ecNumber evidence="4 15">6.3.3.1</ecNumber>
    </recommendedName>
    <alternativeName>
        <fullName evidence="12 15">AIR synthase</fullName>
    </alternativeName>
    <alternativeName>
        <fullName evidence="13 15">AIRS</fullName>
    </alternativeName>
    <alternativeName>
        <fullName evidence="11 15">Phosphoribosyl-aminoimidazole synthetase</fullName>
    </alternativeName>
</protein>
<dbReference type="UniPathway" id="UPA00074">
    <property type="reaction ID" value="UER00129"/>
</dbReference>
<keyword evidence="8 15" id="KW-0547">Nucleotide-binding</keyword>
<gene>
    <name evidence="15" type="primary">purM</name>
    <name evidence="18" type="ORF">HDF15_000299</name>
</gene>
<comment type="subcellular location">
    <subcellularLocation>
        <location evidence="1 15">Cytoplasm</location>
    </subcellularLocation>
</comment>
<evidence type="ECO:0000259" key="16">
    <source>
        <dbReference type="Pfam" id="PF00586"/>
    </source>
</evidence>
<feature type="domain" description="PurM-like N-terminal" evidence="16">
    <location>
        <begin position="59"/>
        <end position="165"/>
    </location>
</feature>
<sequence>MSAKIDYKSAGVDIEAGNEAVRRIKSHVARTHSAAVLTGLGSFGTLFSLSDAIKGMTEPVMVQSTDGVGTKTKVTVMAGRYEALGHDLVAAVAGDIAVMGAKPLTFLDYVGLHKTDPAVVEELVRGMTAACFEAGIALVGGETAEMPAVYAEGDLDVVGFVTGVVEREKLLTGAGIVAGDVLYAINSSGLHTNGFSLARKLFFEIGGYAIDATPEEFGGKSLADVLLAPHANYVAPIQRILGAGIPVKGMAHITGGGLVENVPRIIPDGLGVVVDRATWTPQPVFATMQRLGDIDDLEMHRTFNMGVGLVIVAPAGLQDDLAAAIGDFPALRVWELGRVEAGTTGVRFSGV</sequence>
<dbReference type="Pfam" id="PF02769">
    <property type="entry name" value="AIRS_C"/>
    <property type="match status" value="1"/>
</dbReference>
<dbReference type="NCBIfam" id="TIGR00878">
    <property type="entry name" value="purM"/>
    <property type="match status" value="1"/>
</dbReference>
<dbReference type="PANTHER" id="PTHR10520:SF12">
    <property type="entry name" value="TRIFUNCTIONAL PURINE BIOSYNTHETIC PROTEIN ADENOSINE-3"/>
    <property type="match status" value="1"/>
</dbReference>
<dbReference type="HAMAP" id="MF_00741">
    <property type="entry name" value="AIRS"/>
    <property type="match status" value="1"/>
</dbReference>
<evidence type="ECO:0000256" key="11">
    <source>
        <dbReference type="ARBA" id="ARBA00031908"/>
    </source>
</evidence>
<evidence type="ECO:0000256" key="2">
    <source>
        <dbReference type="ARBA" id="ARBA00004686"/>
    </source>
</evidence>
<evidence type="ECO:0000256" key="5">
    <source>
        <dbReference type="ARBA" id="ARBA00020367"/>
    </source>
</evidence>
<reference evidence="18 19" key="1">
    <citation type="submission" date="2020-08" db="EMBL/GenBank/DDBJ databases">
        <title>Genomic Encyclopedia of Type Strains, Phase IV (KMG-V): Genome sequencing to study the core and pangenomes of soil and plant-associated prokaryotes.</title>
        <authorList>
            <person name="Whitman W."/>
        </authorList>
    </citation>
    <scope>NUCLEOTIDE SEQUENCE [LARGE SCALE GENOMIC DNA]</scope>
    <source>
        <strain evidence="18 19">X5P3</strain>
    </source>
</reference>
<dbReference type="InterPro" id="IPR016188">
    <property type="entry name" value="PurM-like_N"/>
</dbReference>
<comment type="pathway">
    <text evidence="2 15">Purine metabolism; IMP biosynthesis via de novo pathway; 5-amino-1-(5-phospho-D-ribosyl)imidazole from N(2)-formyl-N(1)-(5-phospho-D-ribosyl)glycinamide: step 2/2.</text>
</comment>
<dbReference type="FunFam" id="3.90.650.10:FF:000011">
    <property type="entry name" value="Phosphoribosylformylglycinamidine cyclo-ligase"/>
    <property type="match status" value="1"/>
</dbReference>
<evidence type="ECO:0000256" key="8">
    <source>
        <dbReference type="ARBA" id="ARBA00022741"/>
    </source>
</evidence>
<accession>A0A7W7ZL77</accession>
<dbReference type="GO" id="GO:0046084">
    <property type="term" value="P:adenine biosynthetic process"/>
    <property type="evidence" value="ECO:0007669"/>
    <property type="project" value="TreeGrafter"/>
</dbReference>
<keyword evidence="6 15" id="KW-0963">Cytoplasm</keyword>
<evidence type="ECO:0000256" key="10">
    <source>
        <dbReference type="ARBA" id="ARBA00022840"/>
    </source>
</evidence>
<evidence type="ECO:0000256" key="12">
    <source>
        <dbReference type="ARBA" id="ARBA00032931"/>
    </source>
</evidence>
<evidence type="ECO:0000313" key="19">
    <source>
        <dbReference type="Proteomes" id="UP000584867"/>
    </source>
</evidence>
<dbReference type="AlphaFoldDB" id="A0A7W7ZL77"/>
<keyword evidence="9 15" id="KW-0658">Purine biosynthesis</keyword>
<evidence type="ECO:0000313" key="18">
    <source>
        <dbReference type="EMBL" id="MBB5061974.1"/>
    </source>
</evidence>
<dbReference type="InterPro" id="IPR036676">
    <property type="entry name" value="PurM-like_C_sf"/>
</dbReference>
<evidence type="ECO:0000256" key="14">
    <source>
        <dbReference type="ARBA" id="ARBA00049057"/>
    </source>
</evidence>
<keyword evidence="10 15" id="KW-0067">ATP-binding</keyword>
<dbReference type="GO" id="GO:0005829">
    <property type="term" value="C:cytosol"/>
    <property type="evidence" value="ECO:0007669"/>
    <property type="project" value="TreeGrafter"/>
</dbReference>
<dbReference type="Proteomes" id="UP000584867">
    <property type="component" value="Unassembled WGS sequence"/>
</dbReference>
<evidence type="ECO:0000256" key="7">
    <source>
        <dbReference type="ARBA" id="ARBA00022598"/>
    </source>
</evidence>
<evidence type="ECO:0000256" key="6">
    <source>
        <dbReference type="ARBA" id="ARBA00022490"/>
    </source>
</evidence>
<dbReference type="EMBL" id="JACHIO010000001">
    <property type="protein sequence ID" value="MBB5061974.1"/>
    <property type="molecule type" value="Genomic_DNA"/>
</dbReference>
<dbReference type="EC" id="6.3.3.1" evidence="4 15"/>
<evidence type="ECO:0000256" key="4">
    <source>
        <dbReference type="ARBA" id="ARBA00013047"/>
    </source>
</evidence>
<dbReference type="PANTHER" id="PTHR10520">
    <property type="entry name" value="TRIFUNCTIONAL PURINE BIOSYNTHETIC PROTEIN ADENOSINE-3-RELATED"/>
    <property type="match status" value="1"/>
</dbReference>
<dbReference type="CDD" id="cd02196">
    <property type="entry name" value="PurM"/>
    <property type="match status" value="1"/>
</dbReference>
<evidence type="ECO:0000259" key="17">
    <source>
        <dbReference type="Pfam" id="PF02769"/>
    </source>
</evidence>
<comment type="similarity">
    <text evidence="3 15">Belongs to the AIR synthase family.</text>
</comment>